<sequence length="161" mass="18235">MSDNHFDYCRNLPMTTSSLKPQFEAALSDKLFELAACFRGQAVRRLDVGVFPWHGTLELSVLLATDICEERDIASWPNYAVSRLAEGEWPEAVECCREMRRQWEANAGRTISFFELVGEALWSQKVRASIDSLNRSEDFVVTVLDPDNRNSPNYAARGALT</sequence>
<proteinExistence type="predicted"/>
<accession>A0A848P645</accession>
<reference evidence="1 2" key="1">
    <citation type="submission" date="2020-04" db="EMBL/GenBank/DDBJ databases">
        <title>Ralstonia insidiosa genome sequencing and assembly.</title>
        <authorList>
            <person name="Martins R.C.R."/>
            <person name="Perdigao-Neto L.V."/>
            <person name="Levin A.S.S."/>
            <person name="Costa S.F."/>
        </authorList>
    </citation>
    <scope>NUCLEOTIDE SEQUENCE [LARGE SCALE GENOMIC DNA]</scope>
    <source>
        <strain evidence="1 2">5047</strain>
    </source>
</reference>
<evidence type="ECO:0008006" key="3">
    <source>
        <dbReference type="Google" id="ProtNLM"/>
    </source>
</evidence>
<dbReference type="AlphaFoldDB" id="A0A848P645"/>
<name>A0A848P645_9RALS</name>
<evidence type="ECO:0000313" key="2">
    <source>
        <dbReference type="Proteomes" id="UP000575469"/>
    </source>
</evidence>
<evidence type="ECO:0000313" key="1">
    <source>
        <dbReference type="EMBL" id="NMV40094.1"/>
    </source>
</evidence>
<dbReference type="RefSeq" id="WP_169340959.1">
    <property type="nucleotide sequence ID" value="NZ_JABBZM010000019.1"/>
</dbReference>
<protein>
    <recommendedName>
        <fullName evidence="3">DUF4303 domain-containing protein</fullName>
    </recommendedName>
</protein>
<dbReference type="EMBL" id="JABBZM010000019">
    <property type="protein sequence ID" value="NMV40094.1"/>
    <property type="molecule type" value="Genomic_DNA"/>
</dbReference>
<comment type="caution">
    <text evidence="1">The sequence shown here is derived from an EMBL/GenBank/DDBJ whole genome shotgun (WGS) entry which is preliminary data.</text>
</comment>
<organism evidence="1 2">
    <name type="scientific">Ralstonia insidiosa</name>
    <dbReference type="NCBI Taxonomy" id="190721"/>
    <lineage>
        <taxon>Bacteria</taxon>
        <taxon>Pseudomonadati</taxon>
        <taxon>Pseudomonadota</taxon>
        <taxon>Betaproteobacteria</taxon>
        <taxon>Burkholderiales</taxon>
        <taxon>Burkholderiaceae</taxon>
        <taxon>Ralstonia</taxon>
    </lineage>
</organism>
<gene>
    <name evidence="1" type="ORF">HGR00_19470</name>
</gene>
<dbReference type="Proteomes" id="UP000575469">
    <property type="component" value="Unassembled WGS sequence"/>
</dbReference>